<evidence type="ECO:0000256" key="3">
    <source>
        <dbReference type="ARBA" id="ARBA00004240"/>
    </source>
</evidence>
<keyword evidence="6" id="KW-0217">Developmental protein</keyword>
<dbReference type="Proteomes" id="UP000317650">
    <property type="component" value="Chromosome 6"/>
</dbReference>
<evidence type="ECO:0000256" key="13">
    <source>
        <dbReference type="SAM" id="Phobius"/>
    </source>
</evidence>
<dbReference type="AlphaFoldDB" id="A0A4S8ILL5"/>
<keyword evidence="7" id="KW-0963">Cytoplasm</keyword>
<reference evidence="14 15" key="1">
    <citation type="journal article" date="2019" name="Nat. Plants">
        <title>Genome sequencing of Musa balbisiana reveals subgenome evolution and function divergence in polyploid bananas.</title>
        <authorList>
            <person name="Yao X."/>
        </authorList>
    </citation>
    <scope>NUCLEOTIDE SEQUENCE [LARGE SCALE GENOMIC DNA]</scope>
    <source>
        <strain evidence="15">cv. DH-PKW</strain>
        <tissue evidence="14">Leaves</tissue>
    </source>
</reference>
<organism evidence="14 15">
    <name type="scientific">Musa balbisiana</name>
    <name type="common">Banana</name>
    <dbReference type="NCBI Taxonomy" id="52838"/>
    <lineage>
        <taxon>Eukaryota</taxon>
        <taxon>Viridiplantae</taxon>
        <taxon>Streptophyta</taxon>
        <taxon>Embryophyta</taxon>
        <taxon>Tracheophyta</taxon>
        <taxon>Spermatophyta</taxon>
        <taxon>Magnoliopsida</taxon>
        <taxon>Liliopsida</taxon>
        <taxon>Zingiberales</taxon>
        <taxon>Musaceae</taxon>
        <taxon>Musa</taxon>
    </lineage>
</organism>
<dbReference type="InterPro" id="IPR037468">
    <property type="entry name" value="ARGOS/ARL/OSR1"/>
</dbReference>
<dbReference type="GO" id="GO:0005783">
    <property type="term" value="C:endoplasmic reticulum"/>
    <property type="evidence" value="ECO:0007669"/>
    <property type="project" value="UniProtKB-SubCell"/>
</dbReference>
<dbReference type="GO" id="GO:0009725">
    <property type="term" value="P:response to hormone"/>
    <property type="evidence" value="ECO:0007669"/>
    <property type="project" value="UniProtKB-ARBA"/>
</dbReference>
<keyword evidence="15" id="KW-1185">Reference proteome</keyword>
<evidence type="ECO:0000256" key="12">
    <source>
        <dbReference type="ARBA" id="ARBA00023242"/>
    </source>
</evidence>
<evidence type="ECO:0000256" key="4">
    <source>
        <dbReference type="ARBA" id="ARBA00004496"/>
    </source>
</evidence>
<evidence type="ECO:0000256" key="6">
    <source>
        <dbReference type="ARBA" id="ARBA00022473"/>
    </source>
</evidence>
<proteinExistence type="inferred from homology"/>
<evidence type="ECO:0000256" key="11">
    <source>
        <dbReference type="ARBA" id="ARBA00023136"/>
    </source>
</evidence>
<evidence type="ECO:0000256" key="1">
    <source>
        <dbReference type="ARBA" id="ARBA00004123"/>
    </source>
</evidence>
<keyword evidence="8 13" id="KW-0812">Transmembrane</keyword>
<feature type="transmembrane region" description="Helical" evidence="13">
    <location>
        <begin position="41"/>
        <end position="61"/>
    </location>
</feature>
<dbReference type="STRING" id="52838.A0A4S8ILL5"/>
<keyword evidence="10 13" id="KW-1133">Transmembrane helix</keyword>
<evidence type="ECO:0000313" key="15">
    <source>
        <dbReference type="Proteomes" id="UP000317650"/>
    </source>
</evidence>
<protein>
    <recommendedName>
        <fullName evidence="16">ARGOS-like protein</fullName>
    </recommendedName>
</protein>
<evidence type="ECO:0008006" key="16">
    <source>
        <dbReference type="Google" id="ProtNLM"/>
    </source>
</evidence>
<evidence type="ECO:0000313" key="14">
    <source>
        <dbReference type="EMBL" id="THU49291.1"/>
    </source>
</evidence>
<dbReference type="GO" id="GO:0005634">
    <property type="term" value="C:nucleus"/>
    <property type="evidence" value="ECO:0007669"/>
    <property type="project" value="UniProtKB-SubCell"/>
</dbReference>
<evidence type="ECO:0000256" key="8">
    <source>
        <dbReference type="ARBA" id="ARBA00022692"/>
    </source>
</evidence>
<comment type="similarity">
    <text evidence="5">Belongs to the plant organ size related (OSR) protein family.</text>
</comment>
<dbReference type="GO" id="GO:0046622">
    <property type="term" value="P:positive regulation of organ growth"/>
    <property type="evidence" value="ECO:0007669"/>
    <property type="project" value="InterPro"/>
</dbReference>
<keyword evidence="9" id="KW-0256">Endoplasmic reticulum</keyword>
<gene>
    <name evidence="14" type="ORF">C4D60_Mb06t08010</name>
</gene>
<evidence type="ECO:0000256" key="5">
    <source>
        <dbReference type="ARBA" id="ARBA00006891"/>
    </source>
</evidence>
<comment type="caution">
    <text evidence="14">The sequence shown here is derived from an EMBL/GenBank/DDBJ whole genome shotgun (WGS) entry which is preliminary data.</text>
</comment>
<keyword evidence="11 13" id="KW-0472">Membrane</keyword>
<dbReference type="GO" id="GO:0016020">
    <property type="term" value="C:membrane"/>
    <property type="evidence" value="ECO:0007669"/>
    <property type="project" value="UniProtKB-SubCell"/>
</dbReference>
<feature type="transmembrane region" description="Helical" evidence="13">
    <location>
        <begin position="67"/>
        <end position="84"/>
    </location>
</feature>
<name>A0A4S8ILL5_MUSBA</name>
<keyword evidence="12" id="KW-0539">Nucleus</keyword>
<evidence type="ECO:0000256" key="7">
    <source>
        <dbReference type="ARBA" id="ARBA00022490"/>
    </source>
</evidence>
<evidence type="ECO:0000256" key="10">
    <source>
        <dbReference type="ARBA" id="ARBA00022989"/>
    </source>
</evidence>
<comment type="subcellular location">
    <subcellularLocation>
        <location evidence="4">Cytoplasm</location>
    </subcellularLocation>
    <subcellularLocation>
        <location evidence="3">Endoplasmic reticulum</location>
    </subcellularLocation>
    <subcellularLocation>
        <location evidence="2">Membrane</location>
        <topology evidence="2">Multi-pass membrane protein</topology>
    </subcellularLocation>
    <subcellularLocation>
        <location evidence="1">Nucleus</location>
    </subcellularLocation>
</comment>
<sequence length="115" mass="12689">MEGRMRRKKLESGAIIGHKRTLVHEPDQRATPTVYFSMESFLLLLFLTASLLILPLVLPPLPPPPSMLLLLPIGLLLVLLILAFMPSDARNITSSYLLSISFPATLLATMVNVNP</sequence>
<dbReference type="PANTHER" id="PTHR36023:SF3">
    <property type="entry name" value="ARGOS-LIKE PROTEIN"/>
    <property type="match status" value="1"/>
</dbReference>
<accession>A0A4S8ILL5</accession>
<evidence type="ECO:0000256" key="9">
    <source>
        <dbReference type="ARBA" id="ARBA00022824"/>
    </source>
</evidence>
<evidence type="ECO:0000256" key="2">
    <source>
        <dbReference type="ARBA" id="ARBA00004141"/>
    </source>
</evidence>
<feature type="transmembrane region" description="Helical" evidence="13">
    <location>
        <begin position="96"/>
        <end position="113"/>
    </location>
</feature>
<dbReference type="PANTHER" id="PTHR36023">
    <property type="entry name" value="ARGOS-LIKE PROTEIN"/>
    <property type="match status" value="1"/>
</dbReference>
<dbReference type="EMBL" id="PYDT01000009">
    <property type="protein sequence ID" value="THU49291.1"/>
    <property type="molecule type" value="Genomic_DNA"/>
</dbReference>